<evidence type="ECO:0000256" key="1">
    <source>
        <dbReference type="ARBA" id="ARBA00005582"/>
    </source>
</evidence>
<dbReference type="InterPro" id="IPR015797">
    <property type="entry name" value="NUDIX_hydrolase-like_dom_sf"/>
</dbReference>
<dbReference type="PROSITE" id="PS51462">
    <property type="entry name" value="NUDIX"/>
    <property type="match status" value="1"/>
</dbReference>
<keyword evidence="4" id="KW-1185">Reference proteome</keyword>
<evidence type="ECO:0000259" key="2">
    <source>
        <dbReference type="PROSITE" id="PS51462"/>
    </source>
</evidence>
<gene>
    <name evidence="3" type="ORF">JW886_09105</name>
</gene>
<dbReference type="GO" id="GO:0016787">
    <property type="term" value="F:hydrolase activity"/>
    <property type="evidence" value="ECO:0007669"/>
    <property type="project" value="UniProtKB-KW"/>
</dbReference>
<dbReference type="EMBL" id="CP070872">
    <property type="protein sequence ID" value="QSE77677.1"/>
    <property type="molecule type" value="Genomic_DNA"/>
</dbReference>
<organism evidence="3 4">
    <name type="scientific">Lactococcus taiwanensis</name>
    <dbReference type="NCBI Taxonomy" id="1151742"/>
    <lineage>
        <taxon>Bacteria</taxon>
        <taxon>Bacillati</taxon>
        <taxon>Bacillota</taxon>
        <taxon>Bacilli</taxon>
        <taxon>Lactobacillales</taxon>
        <taxon>Streptococcaceae</taxon>
        <taxon>Lactococcus</taxon>
    </lineage>
</organism>
<dbReference type="CDD" id="cd03674">
    <property type="entry name" value="NUDIX_Hydrolase"/>
    <property type="match status" value="1"/>
</dbReference>
<sequence length="192" mass="22010">MKNELEILLGRFRPKGPQEEADLPLFKARASDAKNLTRDALAHFTASAFVLNQAHERVLGIYHKIYKSWGWMGGHADGDVNLLHVAEKEVREESGIEQLKLLLPDPISIENLPVFGHFHRSRGYVPAHLHLNVTFLFEADDQQLLRENKEETGGVAWIPLEEFSSQSSEEEMKIIYDKIISRIIEKKKEDKL</sequence>
<accession>A0AA45KI10</accession>
<evidence type="ECO:0000313" key="3">
    <source>
        <dbReference type="EMBL" id="QSE77677.1"/>
    </source>
</evidence>
<keyword evidence="3" id="KW-0378">Hydrolase</keyword>
<dbReference type="SUPFAM" id="SSF55811">
    <property type="entry name" value="Nudix"/>
    <property type="match status" value="1"/>
</dbReference>
<proteinExistence type="inferred from homology"/>
<feature type="domain" description="Nudix hydrolase" evidence="2">
    <location>
        <begin position="41"/>
        <end position="180"/>
    </location>
</feature>
<evidence type="ECO:0000313" key="4">
    <source>
        <dbReference type="Proteomes" id="UP000663608"/>
    </source>
</evidence>
<protein>
    <submittedName>
        <fullName evidence="3">NUDIX hydrolase</fullName>
    </submittedName>
</protein>
<dbReference type="Proteomes" id="UP000663608">
    <property type="component" value="Chromosome"/>
</dbReference>
<dbReference type="Pfam" id="PF00293">
    <property type="entry name" value="NUDIX"/>
    <property type="match status" value="1"/>
</dbReference>
<dbReference type="Gene3D" id="3.90.79.10">
    <property type="entry name" value="Nucleoside Triphosphate Pyrophosphohydrolase"/>
    <property type="match status" value="1"/>
</dbReference>
<dbReference type="AlphaFoldDB" id="A0AA45KI10"/>
<dbReference type="PANTHER" id="PTHR43736:SF1">
    <property type="entry name" value="DIHYDRONEOPTERIN TRIPHOSPHATE DIPHOSPHATASE"/>
    <property type="match status" value="1"/>
</dbReference>
<name>A0AA45KI10_9LACT</name>
<dbReference type="KEGG" id="lti:JW886_09105"/>
<dbReference type="PANTHER" id="PTHR43736">
    <property type="entry name" value="ADP-RIBOSE PYROPHOSPHATASE"/>
    <property type="match status" value="1"/>
</dbReference>
<dbReference type="InterPro" id="IPR000086">
    <property type="entry name" value="NUDIX_hydrolase_dom"/>
</dbReference>
<reference evidence="3 4" key="1">
    <citation type="submission" date="2021-02" db="EMBL/GenBank/DDBJ databases">
        <title>Complete genome sequence of Lactococcus lactis strain K_LL004.</title>
        <authorList>
            <person name="Kim H.B."/>
        </authorList>
    </citation>
    <scope>NUCLEOTIDE SEQUENCE [LARGE SCALE GENOMIC DNA]</scope>
    <source>
        <strain evidence="3 4">K_LL004</strain>
    </source>
</reference>
<comment type="similarity">
    <text evidence="1">Belongs to the Nudix hydrolase family.</text>
</comment>